<comment type="similarity">
    <text evidence="1">Belongs to the glycosyltransferase group 1 family. Glycosyltransferase 4 subfamily.</text>
</comment>
<dbReference type="InterPro" id="IPR001296">
    <property type="entry name" value="Glyco_trans_1"/>
</dbReference>
<dbReference type="EMBL" id="CP129013">
    <property type="protein sequence ID" value="WLR44218.1"/>
    <property type="molecule type" value="Genomic_DNA"/>
</dbReference>
<proteinExistence type="inferred from homology"/>
<accession>A0ABY9K0H0</accession>
<evidence type="ECO:0000259" key="3">
    <source>
        <dbReference type="Pfam" id="PF13477"/>
    </source>
</evidence>
<dbReference type="PANTHER" id="PTHR12526">
    <property type="entry name" value="GLYCOSYLTRANSFERASE"/>
    <property type="match status" value="1"/>
</dbReference>
<dbReference type="Pfam" id="PF00534">
    <property type="entry name" value="Glycos_transf_1"/>
    <property type="match status" value="1"/>
</dbReference>
<dbReference type="SUPFAM" id="SSF53756">
    <property type="entry name" value="UDP-Glycosyltransferase/glycogen phosphorylase"/>
    <property type="match status" value="1"/>
</dbReference>
<evidence type="ECO:0000313" key="5">
    <source>
        <dbReference type="Proteomes" id="UP001197974"/>
    </source>
</evidence>
<dbReference type="InterPro" id="IPR028098">
    <property type="entry name" value="Glyco_trans_4-like_N"/>
</dbReference>
<dbReference type="CDD" id="cd03808">
    <property type="entry name" value="GT4_CapM-like"/>
    <property type="match status" value="1"/>
</dbReference>
<evidence type="ECO:0000256" key="1">
    <source>
        <dbReference type="ARBA" id="ARBA00009481"/>
    </source>
</evidence>
<evidence type="ECO:0000259" key="2">
    <source>
        <dbReference type="Pfam" id="PF00534"/>
    </source>
</evidence>
<dbReference type="Pfam" id="PF13477">
    <property type="entry name" value="Glyco_trans_4_2"/>
    <property type="match status" value="1"/>
</dbReference>
<name>A0ABY9K0H0_9BACI</name>
<dbReference type="Gene3D" id="3.40.50.2000">
    <property type="entry name" value="Glycogen Phosphorylase B"/>
    <property type="match status" value="2"/>
</dbReference>
<reference evidence="4 5" key="1">
    <citation type="submission" date="2023-06" db="EMBL/GenBank/DDBJ databases">
        <title>Five Gram-positive bacteria isolated from mangrove sediments in Shenzhen, Guangdong, China.</title>
        <authorList>
            <person name="Yu S."/>
            <person name="Zheng W."/>
            <person name="Huang Y."/>
        </authorList>
    </citation>
    <scope>NUCLEOTIDE SEQUENCE [LARGE SCALE GENOMIC DNA]</scope>
    <source>
        <strain evidence="4 5">SaN35-3</strain>
    </source>
</reference>
<protein>
    <submittedName>
        <fullName evidence="4">Glycosyltransferase family 4 protein</fullName>
    </submittedName>
</protein>
<feature type="domain" description="Glycosyltransferase subfamily 4-like N-terminal" evidence="3">
    <location>
        <begin position="5"/>
        <end position="146"/>
    </location>
</feature>
<gene>
    <name evidence="4" type="ORF">LC087_00595</name>
</gene>
<dbReference type="RefSeq" id="WP_226539501.1">
    <property type="nucleotide sequence ID" value="NZ_CP129013.1"/>
</dbReference>
<evidence type="ECO:0000313" key="4">
    <source>
        <dbReference type="EMBL" id="WLR44218.1"/>
    </source>
</evidence>
<sequence>MLTKKILLCATVDYHFKAFHIPLIEWLKKNGWEIHVAANGEIRLPYVDYRYSLPFVRNPIHLSNARVYRRLKEIIDKNEYNIIHCHTPVGGLLARLAARKSRLQKTRVLYTAHGFHFCKGAPLKNWFLYYPIEKILSTWTDGLITINNEDYQFAKSHRFPANKIFHVHGVGIDLNKFSPISIDQKKEYRKAYGYSLNDFLIFYGAEFNKNKNQQLIIRALNEIKEIVPNVKLLLAGEGKLQNECKELSKKLKVAHLVDFLGFRKDINKLLQISDCTVASSNREGLPVNVMEGMATGLPVIAKANRGHNELVINDQNGWVINNKEELANKLITLIQDEQLAKLLGNKSRERIEQLYSIEHVLKEQQQIYHIFQTGLEEQVWSVQ</sequence>
<organism evidence="4 5">
    <name type="scientific">Bacillus carboniphilus</name>
    <dbReference type="NCBI Taxonomy" id="86663"/>
    <lineage>
        <taxon>Bacteria</taxon>
        <taxon>Bacillati</taxon>
        <taxon>Bacillota</taxon>
        <taxon>Bacilli</taxon>
        <taxon>Bacillales</taxon>
        <taxon>Bacillaceae</taxon>
        <taxon>Bacillus</taxon>
    </lineage>
</organism>
<feature type="domain" description="Glycosyl transferase family 1" evidence="2">
    <location>
        <begin position="185"/>
        <end position="350"/>
    </location>
</feature>
<dbReference type="PANTHER" id="PTHR12526:SF630">
    <property type="entry name" value="GLYCOSYLTRANSFERASE"/>
    <property type="match status" value="1"/>
</dbReference>
<keyword evidence="5" id="KW-1185">Reference proteome</keyword>
<dbReference type="Proteomes" id="UP001197974">
    <property type="component" value="Chromosome"/>
</dbReference>